<sequence>MIMKFKSKGINKYMDDDITMSLSAVFEHGIRKSRIAIVVLSENYASSRWCLDELVEIIRCSKEIGQKVIPIYYGVDPVHIRRQIQDTFDKRNTVDQQQKWLQALTVLNQLHGYHINNSISEAEMIGKITVDILFALTIRPEMVPVIPGQETEKSLTLQYNGLNGNEKMLFEDSELDVVGGLKILYEKSLIQISEERVISMNHVKQKIGRDLVLGPFTGQSAYRQFLEDSSEGFNVLIDQTGTENVFGISFKISEMEDRLGRDERLKGMKKLQFKREYKERLYGKEVRVHLVKGLHSLWERLSNI</sequence>
<gene>
    <name evidence="2" type="ORF">DARMORV10_C08P28250.1</name>
</gene>
<dbReference type="PANTHER" id="PTHR11017">
    <property type="entry name" value="LEUCINE-RICH REPEAT-CONTAINING PROTEIN"/>
    <property type="match status" value="1"/>
</dbReference>
<dbReference type="Gene3D" id="3.40.50.10140">
    <property type="entry name" value="Toll/interleukin-1 receptor homology (TIR) domain"/>
    <property type="match status" value="1"/>
</dbReference>
<dbReference type="Pfam" id="PF01582">
    <property type="entry name" value="TIR"/>
    <property type="match status" value="1"/>
</dbReference>
<organism evidence="2">
    <name type="scientific">Brassica napus</name>
    <name type="common">Rape</name>
    <dbReference type="NCBI Taxonomy" id="3708"/>
    <lineage>
        <taxon>Eukaryota</taxon>
        <taxon>Viridiplantae</taxon>
        <taxon>Streptophyta</taxon>
        <taxon>Embryophyta</taxon>
        <taxon>Tracheophyta</taxon>
        <taxon>Spermatophyta</taxon>
        <taxon>Magnoliopsida</taxon>
        <taxon>eudicotyledons</taxon>
        <taxon>Gunneridae</taxon>
        <taxon>Pentapetalae</taxon>
        <taxon>rosids</taxon>
        <taxon>malvids</taxon>
        <taxon>Brassicales</taxon>
        <taxon>Brassicaceae</taxon>
        <taxon>Brassiceae</taxon>
        <taxon>Brassica</taxon>
    </lineage>
</organism>
<dbReference type="EMBL" id="HG994372">
    <property type="protein sequence ID" value="CAF2111384.1"/>
    <property type="molecule type" value="Genomic_DNA"/>
</dbReference>
<dbReference type="AlphaFoldDB" id="A0A816UHV8"/>
<dbReference type="Proteomes" id="UP001295469">
    <property type="component" value="Chromosome C08"/>
</dbReference>
<dbReference type="InterPro" id="IPR000157">
    <property type="entry name" value="TIR_dom"/>
</dbReference>
<dbReference type="InterPro" id="IPR044974">
    <property type="entry name" value="Disease_R_plants"/>
</dbReference>
<name>A0A816UHV8_BRANA</name>
<protein>
    <submittedName>
        <fullName evidence="2">(rape) hypothetical protein</fullName>
    </submittedName>
</protein>
<dbReference type="InterPro" id="IPR035897">
    <property type="entry name" value="Toll_tir_struct_dom_sf"/>
</dbReference>
<evidence type="ECO:0000313" key="2">
    <source>
        <dbReference type="EMBL" id="CAF2111384.1"/>
    </source>
</evidence>
<accession>A0A816UHV8</accession>
<dbReference type="SUPFAM" id="SSF52200">
    <property type="entry name" value="Toll/Interleukin receptor TIR domain"/>
    <property type="match status" value="1"/>
</dbReference>
<dbReference type="GO" id="GO:0007165">
    <property type="term" value="P:signal transduction"/>
    <property type="evidence" value="ECO:0007669"/>
    <property type="project" value="InterPro"/>
</dbReference>
<proteinExistence type="predicted"/>
<dbReference type="PANTHER" id="PTHR11017:SF569">
    <property type="entry name" value="DISEASE RESISTANCE PROTEIN"/>
    <property type="match status" value="1"/>
</dbReference>
<dbReference type="SMART" id="SM00255">
    <property type="entry name" value="TIR"/>
    <property type="match status" value="1"/>
</dbReference>
<evidence type="ECO:0000259" key="1">
    <source>
        <dbReference type="PROSITE" id="PS50104"/>
    </source>
</evidence>
<dbReference type="GO" id="GO:0006952">
    <property type="term" value="P:defense response"/>
    <property type="evidence" value="ECO:0007669"/>
    <property type="project" value="InterPro"/>
</dbReference>
<reference evidence="2" key="1">
    <citation type="submission" date="2021-01" db="EMBL/GenBank/DDBJ databases">
        <authorList>
            <consortium name="Genoscope - CEA"/>
            <person name="William W."/>
        </authorList>
    </citation>
    <scope>NUCLEOTIDE SEQUENCE</scope>
</reference>
<feature type="domain" description="TIR" evidence="1">
    <location>
        <begin position="1"/>
        <end position="136"/>
    </location>
</feature>
<dbReference type="PROSITE" id="PS50104">
    <property type="entry name" value="TIR"/>
    <property type="match status" value="1"/>
</dbReference>